<evidence type="ECO:0000256" key="3">
    <source>
        <dbReference type="ARBA" id="ARBA00022801"/>
    </source>
</evidence>
<dbReference type="InterPro" id="IPR008181">
    <property type="entry name" value="dUTPase"/>
</dbReference>
<dbReference type="GO" id="GO:0000287">
    <property type="term" value="F:magnesium ion binding"/>
    <property type="evidence" value="ECO:0007669"/>
    <property type="project" value="InterPro"/>
</dbReference>
<protein>
    <recommendedName>
        <fullName evidence="2">dUTP diphosphatase</fullName>
        <ecNumber evidence="2">3.6.1.23</ecNumber>
    </recommendedName>
</protein>
<proteinExistence type="inferred from homology"/>
<evidence type="ECO:0000313" key="6">
    <source>
        <dbReference type="EMBL" id="CAB4158685.1"/>
    </source>
</evidence>
<gene>
    <name evidence="6" type="ORF">UFOVP704_18</name>
</gene>
<dbReference type="Pfam" id="PF00692">
    <property type="entry name" value="dUTPase"/>
    <property type="match status" value="1"/>
</dbReference>
<dbReference type="GO" id="GO:0046081">
    <property type="term" value="P:dUTP catabolic process"/>
    <property type="evidence" value="ECO:0007669"/>
    <property type="project" value="InterPro"/>
</dbReference>
<sequence length="152" mass="16579">MDSLEIIYCGPRSSEYLFNPQRATEKASGIDLQYIAERNVTIRPGQIMLVNTGMKIKLEDGYEAQVRTRSGMAYKHGIVVLNSPGTVDADYTGEVKVIIKNMSDDTFTFIPGMRVAQLVIAPVILCKPVVLKEGSLFEDTERGAGGFGSTGV</sequence>
<evidence type="ECO:0000256" key="1">
    <source>
        <dbReference type="ARBA" id="ARBA00006581"/>
    </source>
</evidence>
<evidence type="ECO:0000259" key="5">
    <source>
        <dbReference type="Pfam" id="PF00692"/>
    </source>
</evidence>
<organism evidence="6">
    <name type="scientific">uncultured Caudovirales phage</name>
    <dbReference type="NCBI Taxonomy" id="2100421"/>
    <lineage>
        <taxon>Viruses</taxon>
        <taxon>Duplodnaviria</taxon>
        <taxon>Heunggongvirae</taxon>
        <taxon>Uroviricota</taxon>
        <taxon>Caudoviricetes</taxon>
        <taxon>Peduoviridae</taxon>
        <taxon>Maltschvirus</taxon>
        <taxon>Maltschvirus maltsch</taxon>
    </lineage>
</organism>
<evidence type="ECO:0000256" key="4">
    <source>
        <dbReference type="ARBA" id="ARBA00023080"/>
    </source>
</evidence>
<dbReference type="SUPFAM" id="SSF51283">
    <property type="entry name" value="dUTPase-like"/>
    <property type="match status" value="1"/>
</dbReference>
<dbReference type="PANTHER" id="PTHR11241">
    <property type="entry name" value="DEOXYURIDINE 5'-TRIPHOSPHATE NUCLEOTIDOHYDROLASE"/>
    <property type="match status" value="1"/>
</dbReference>
<dbReference type="Gene3D" id="2.70.40.10">
    <property type="match status" value="1"/>
</dbReference>
<keyword evidence="4" id="KW-0546">Nucleotide metabolism</keyword>
<evidence type="ECO:0000256" key="2">
    <source>
        <dbReference type="ARBA" id="ARBA00012379"/>
    </source>
</evidence>
<dbReference type="CDD" id="cd07557">
    <property type="entry name" value="trimeric_dUTPase"/>
    <property type="match status" value="1"/>
</dbReference>
<accession>A0A6J5NNE8</accession>
<dbReference type="NCBIfam" id="TIGR00576">
    <property type="entry name" value="dut"/>
    <property type="match status" value="1"/>
</dbReference>
<name>A0A6J5NNE8_9CAUD</name>
<reference evidence="6" key="1">
    <citation type="submission" date="2020-04" db="EMBL/GenBank/DDBJ databases">
        <authorList>
            <person name="Chiriac C."/>
            <person name="Salcher M."/>
            <person name="Ghai R."/>
            <person name="Kavagutti S V."/>
        </authorList>
    </citation>
    <scope>NUCLEOTIDE SEQUENCE</scope>
</reference>
<dbReference type="InterPro" id="IPR033704">
    <property type="entry name" value="dUTPase_trimeric"/>
</dbReference>
<feature type="domain" description="dUTPase-like" evidence="5">
    <location>
        <begin position="20"/>
        <end position="151"/>
    </location>
</feature>
<dbReference type="EMBL" id="LR796675">
    <property type="protein sequence ID" value="CAB4158685.1"/>
    <property type="molecule type" value="Genomic_DNA"/>
</dbReference>
<dbReference type="NCBIfam" id="NF001862">
    <property type="entry name" value="PRK00601.1"/>
    <property type="match status" value="1"/>
</dbReference>
<dbReference type="EC" id="3.6.1.23" evidence="2"/>
<keyword evidence="3" id="KW-0378">Hydrolase</keyword>
<dbReference type="InterPro" id="IPR036157">
    <property type="entry name" value="dUTPase-like_sf"/>
</dbReference>
<dbReference type="InterPro" id="IPR029054">
    <property type="entry name" value="dUTPase-like"/>
</dbReference>
<dbReference type="GO" id="GO:0006226">
    <property type="term" value="P:dUMP biosynthetic process"/>
    <property type="evidence" value="ECO:0007669"/>
    <property type="project" value="InterPro"/>
</dbReference>
<dbReference type="GO" id="GO:0004170">
    <property type="term" value="F:dUTP diphosphatase activity"/>
    <property type="evidence" value="ECO:0007669"/>
    <property type="project" value="UniProtKB-EC"/>
</dbReference>
<comment type="similarity">
    <text evidence="1">Belongs to the dUTPase family.</text>
</comment>
<dbReference type="PANTHER" id="PTHR11241:SF0">
    <property type="entry name" value="DEOXYURIDINE 5'-TRIPHOSPHATE NUCLEOTIDOHYDROLASE"/>
    <property type="match status" value="1"/>
</dbReference>